<evidence type="ECO:0000256" key="3">
    <source>
        <dbReference type="ARBA" id="ARBA00022741"/>
    </source>
</evidence>
<sequence>MRAEGDQEETVTLKILNNGSRSRNESQRALEEQITQQNLSHRGWYFIRPCHGHFEIPSSEQNPHLCLIYEPQRETMLRFQEHFTGRKIPLPIAKAYITCLLLGLEYLHAECRVIHTGMESLAFPSVLAQLKGLTISDLKLENIMMTFENEKVLPRFIKRAVIDTPMSYKNDPTTGRILYRCHNNFGSLYPEDAQNIMPKITDFGAAKTLPECHPDDKSKIGEVLLDPIQPNYYRSPEVILGYGWNYSTDIWNFGVLLWNIIEGAELFTQVEHPNSDYNSASHLAEMIALFGPPPKEVIERSNYFSQHEFDYPITLEPGRPCKNIREIFCGPHFDEEGEFLHKQLIPTRKLEDTVPSLKGEEKELFLSFARDMLTWVPAERKSARELIEHPFLSFGGHDHRDYI</sequence>
<evidence type="ECO:0000256" key="5">
    <source>
        <dbReference type="ARBA" id="ARBA00022840"/>
    </source>
</evidence>
<keyword evidence="3" id="KW-0547">Nucleotide-binding</keyword>
<reference evidence="7 8" key="1">
    <citation type="journal article" date="2016" name="Sci. Rep.">
        <title>Penicillium arizonense, a new, genome sequenced fungal species, reveals a high chemical diversity in secreted metabolites.</title>
        <authorList>
            <person name="Grijseels S."/>
            <person name="Nielsen J.C."/>
            <person name="Randelovic M."/>
            <person name="Nielsen J."/>
            <person name="Nielsen K.F."/>
            <person name="Workman M."/>
            <person name="Frisvad J.C."/>
        </authorList>
    </citation>
    <scope>NUCLEOTIDE SEQUENCE [LARGE SCALE GENOMIC DNA]</scope>
    <source>
        <strain evidence="7 8">CBS 141311</strain>
    </source>
</reference>
<gene>
    <name evidence="7" type="ORF">PENARI_c004G08085</name>
</gene>
<evidence type="ECO:0000259" key="6">
    <source>
        <dbReference type="PROSITE" id="PS50011"/>
    </source>
</evidence>
<dbReference type="GeneID" id="34574007"/>
<dbReference type="STRING" id="1835702.A0A1F5LRF6"/>
<protein>
    <recommendedName>
        <fullName evidence="6">Protein kinase domain-containing protein</fullName>
    </recommendedName>
</protein>
<dbReference type="OrthoDB" id="5979581at2759"/>
<evidence type="ECO:0000313" key="8">
    <source>
        <dbReference type="Proteomes" id="UP000177622"/>
    </source>
</evidence>
<dbReference type="InterPro" id="IPR011009">
    <property type="entry name" value="Kinase-like_dom_sf"/>
</dbReference>
<evidence type="ECO:0000256" key="2">
    <source>
        <dbReference type="ARBA" id="ARBA00022679"/>
    </source>
</evidence>
<dbReference type="Proteomes" id="UP000177622">
    <property type="component" value="Unassembled WGS sequence"/>
</dbReference>
<keyword evidence="1" id="KW-0723">Serine/threonine-protein kinase</keyword>
<dbReference type="PROSITE" id="PS50011">
    <property type="entry name" value="PROTEIN_KINASE_DOM"/>
    <property type="match status" value="1"/>
</dbReference>
<dbReference type="InterPro" id="IPR051175">
    <property type="entry name" value="CLK_kinases"/>
</dbReference>
<dbReference type="PANTHER" id="PTHR45646:SF11">
    <property type="entry name" value="SERINE_THREONINE-PROTEIN KINASE DOA"/>
    <property type="match status" value="1"/>
</dbReference>
<dbReference type="SUPFAM" id="SSF56112">
    <property type="entry name" value="Protein kinase-like (PK-like)"/>
    <property type="match status" value="1"/>
</dbReference>
<evidence type="ECO:0000256" key="1">
    <source>
        <dbReference type="ARBA" id="ARBA00022527"/>
    </source>
</evidence>
<dbReference type="GO" id="GO:0004674">
    <property type="term" value="F:protein serine/threonine kinase activity"/>
    <property type="evidence" value="ECO:0007669"/>
    <property type="project" value="UniProtKB-KW"/>
</dbReference>
<dbReference type="InterPro" id="IPR000719">
    <property type="entry name" value="Prot_kinase_dom"/>
</dbReference>
<dbReference type="GO" id="GO:0005634">
    <property type="term" value="C:nucleus"/>
    <property type="evidence" value="ECO:0007669"/>
    <property type="project" value="TreeGrafter"/>
</dbReference>
<keyword evidence="2" id="KW-0808">Transferase</keyword>
<dbReference type="AlphaFoldDB" id="A0A1F5LRF6"/>
<organism evidence="7 8">
    <name type="scientific">Penicillium arizonense</name>
    <dbReference type="NCBI Taxonomy" id="1835702"/>
    <lineage>
        <taxon>Eukaryota</taxon>
        <taxon>Fungi</taxon>
        <taxon>Dikarya</taxon>
        <taxon>Ascomycota</taxon>
        <taxon>Pezizomycotina</taxon>
        <taxon>Eurotiomycetes</taxon>
        <taxon>Eurotiomycetidae</taxon>
        <taxon>Eurotiales</taxon>
        <taxon>Aspergillaceae</taxon>
        <taxon>Penicillium</taxon>
    </lineage>
</organism>
<accession>A0A1F5LRF6</accession>
<dbReference type="PANTHER" id="PTHR45646">
    <property type="entry name" value="SERINE/THREONINE-PROTEIN KINASE DOA-RELATED"/>
    <property type="match status" value="1"/>
</dbReference>
<keyword evidence="4" id="KW-0418">Kinase</keyword>
<dbReference type="GO" id="GO:0005524">
    <property type="term" value="F:ATP binding"/>
    <property type="evidence" value="ECO:0007669"/>
    <property type="project" value="UniProtKB-KW"/>
</dbReference>
<feature type="domain" description="Protein kinase" evidence="6">
    <location>
        <begin position="1"/>
        <end position="392"/>
    </location>
</feature>
<dbReference type="Gene3D" id="3.30.200.20">
    <property type="entry name" value="Phosphorylase Kinase, domain 1"/>
    <property type="match status" value="1"/>
</dbReference>
<dbReference type="EMBL" id="LXJU01000004">
    <property type="protein sequence ID" value="OGE55686.1"/>
    <property type="molecule type" value="Genomic_DNA"/>
</dbReference>
<dbReference type="SMART" id="SM00220">
    <property type="entry name" value="S_TKc"/>
    <property type="match status" value="1"/>
</dbReference>
<name>A0A1F5LRF6_PENAI</name>
<keyword evidence="5" id="KW-0067">ATP-binding</keyword>
<dbReference type="Gene3D" id="1.10.510.10">
    <property type="entry name" value="Transferase(Phosphotransferase) domain 1"/>
    <property type="match status" value="1"/>
</dbReference>
<dbReference type="RefSeq" id="XP_022491115.1">
    <property type="nucleotide sequence ID" value="XM_022629273.1"/>
</dbReference>
<dbReference type="GO" id="GO:0043484">
    <property type="term" value="P:regulation of RNA splicing"/>
    <property type="evidence" value="ECO:0007669"/>
    <property type="project" value="TreeGrafter"/>
</dbReference>
<evidence type="ECO:0000313" key="7">
    <source>
        <dbReference type="EMBL" id="OGE55686.1"/>
    </source>
</evidence>
<proteinExistence type="predicted"/>
<comment type="caution">
    <text evidence="7">The sequence shown here is derived from an EMBL/GenBank/DDBJ whole genome shotgun (WGS) entry which is preliminary data.</text>
</comment>
<dbReference type="Pfam" id="PF00069">
    <property type="entry name" value="Pkinase"/>
    <property type="match status" value="1"/>
</dbReference>
<keyword evidence="8" id="KW-1185">Reference proteome</keyword>
<evidence type="ECO:0000256" key="4">
    <source>
        <dbReference type="ARBA" id="ARBA00022777"/>
    </source>
</evidence>